<proteinExistence type="predicted"/>
<protein>
    <submittedName>
        <fullName evidence="1">Uncharacterized protein</fullName>
    </submittedName>
</protein>
<dbReference type="SUPFAM" id="SSF46785">
    <property type="entry name" value="Winged helix' DNA-binding domain"/>
    <property type="match status" value="1"/>
</dbReference>
<reference evidence="1" key="1">
    <citation type="journal article" date="2004" name="Environ. Microbiol.">
        <title>Characterization of Large-Insert DNA Libraries from Soil for Environmental Genomic Studies of Archaea.</title>
        <authorList>
            <person name="Treusch A.H."/>
            <person name="Kletzin A."/>
            <person name="Raddatz G."/>
            <person name="Ochsenreiter T."/>
            <person name="Quaiser A."/>
            <person name="Meurer G."/>
            <person name="Schuster S.C."/>
            <person name="Schleper C."/>
        </authorList>
    </citation>
    <scope>NUCLEOTIDE SEQUENCE</scope>
</reference>
<dbReference type="InterPro" id="IPR036388">
    <property type="entry name" value="WH-like_DNA-bd_sf"/>
</dbReference>
<organism evidence="1">
    <name type="scientific">uncultured crenarchaeote</name>
    <dbReference type="NCBI Taxonomy" id="29281"/>
    <lineage>
        <taxon>Archaea</taxon>
        <taxon>Thermoproteota</taxon>
        <taxon>environmental samples</taxon>
    </lineage>
</organism>
<dbReference type="AlphaFoldDB" id="Q702C5"/>
<dbReference type="Gene3D" id="1.10.10.10">
    <property type="entry name" value="Winged helix-like DNA-binding domain superfamily/Winged helix DNA-binding domain"/>
    <property type="match status" value="1"/>
</dbReference>
<dbReference type="EMBL" id="AJ627420">
    <property type="protein sequence ID" value="CAF28699.1"/>
    <property type="molecule type" value="Genomic_DNA"/>
</dbReference>
<accession>Q702C5</accession>
<sequence>MQNMLSTVHQDEEKKVSDVLSSISDIKSLQLLRAISLLNADSDILMSELKLTPKGFYTRMNRLLKVGVIERRNARYYLTSFGKIVLHAQHTIDSALLSYWKLRALDSFVATNGLPVEEFNKLTETLIEDKELRSIIRQHKD</sequence>
<name>Q702C5_9CREN</name>
<dbReference type="InterPro" id="IPR036390">
    <property type="entry name" value="WH_DNA-bd_sf"/>
</dbReference>
<evidence type="ECO:0000313" key="1">
    <source>
        <dbReference type="EMBL" id="CAF28699.1"/>
    </source>
</evidence>